<protein>
    <submittedName>
        <fullName evidence="2">Uncharacterized protein</fullName>
    </submittedName>
</protein>
<feature type="transmembrane region" description="Helical" evidence="1">
    <location>
        <begin position="14"/>
        <end position="31"/>
    </location>
</feature>
<dbReference type="AlphaFoldDB" id="A0A955L475"/>
<dbReference type="EMBL" id="JAGQLG010000222">
    <property type="protein sequence ID" value="MCA9382714.1"/>
    <property type="molecule type" value="Genomic_DNA"/>
</dbReference>
<organism evidence="2 3">
    <name type="scientific">Candidatus Dojkabacteria bacterium</name>
    <dbReference type="NCBI Taxonomy" id="2099670"/>
    <lineage>
        <taxon>Bacteria</taxon>
        <taxon>Candidatus Dojkabacteria</taxon>
    </lineage>
</organism>
<keyword evidence="1" id="KW-0472">Membrane</keyword>
<feature type="transmembrane region" description="Helical" evidence="1">
    <location>
        <begin position="135"/>
        <end position="157"/>
    </location>
</feature>
<feature type="transmembrane region" description="Helical" evidence="1">
    <location>
        <begin position="43"/>
        <end position="63"/>
    </location>
</feature>
<evidence type="ECO:0000256" key="1">
    <source>
        <dbReference type="SAM" id="Phobius"/>
    </source>
</evidence>
<feature type="transmembrane region" description="Helical" evidence="1">
    <location>
        <begin position="220"/>
        <end position="240"/>
    </location>
</feature>
<evidence type="ECO:0000313" key="2">
    <source>
        <dbReference type="EMBL" id="MCA9382714.1"/>
    </source>
</evidence>
<reference evidence="2" key="2">
    <citation type="journal article" date="2021" name="Microbiome">
        <title>Successional dynamics and alternative stable states in a saline activated sludge microbial community over 9 years.</title>
        <authorList>
            <person name="Wang Y."/>
            <person name="Ye J."/>
            <person name="Ju F."/>
            <person name="Liu L."/>
            <person name="Boyd J.A."/>
            <person name="Deng Y."/>
            <person name="Parks D.H."/>
            <person name="Jiang X."/>
            <person name="Yin X."/>
            <person name="Woodcroft B.J."/>
            <person name="Tyson G.W."/>
            <person name="Hugenholtz P."/>
            <person name="Polz M.F."/>
            <person name="Zhang T."/>
        </authorList>
    </citation>
    <scope>NUCLEOTIDE SEQUENCE</scope>
    <source>
        <strain evidence="2">HKST-UBA10</strain>
    </source>
</reference>
<sequence>MKEQSKSVEILEKIMRIGIYVLIFTFPLFFLPFQNALALNKHFFLTGASIILSLLWAIKMVVAKKMTIKKTPFDLPLFAILVSFVLSTIFSQNTSTSIIGLSGSLHWNLMEFISLYLLYYVIVSNLKNPREVTTSFLSFIVSAFVVSIINLLSYFSVIEPSFITSGPFNPVVSPTNLMIVNIIALVLGAKLFIDYLKEVNGQPKLAAVQNEKATKTENKVFLMAFGFSLFAIVTLLTVFLTSPFTVKTANKLTKVTYPSETTLALSPTWNIALDTFQNVP</sequence>
<feature type="non-terminal residue" evidence="2">
    <location>
        <position position="280"/>
    </location>
</feature>
<feature type="transmembrane region" description="Helical" evidence="1">
    <location>
        <begin position="75"/>
        <end position="93"/>
    </location>
</feature>
<keyword evidence="1" id="KW-1133">Transmembrane helix</keyword>
<feature type="transmembrane region" description="Helical" evidence="1">
    <location>
        <begin position="105"/>
        <end position="123"/>
    </location>
</feature>
<reference evidence="2" key="1">
    <citation type="submission" date="2020-04" db="EMBL/GenBank/DDBJ databases">
        <authorList>
            <person name="Zhang T."/>
        </authorList>
    </citation>
    <scope>NUCLEOTIDE SEQUENCE</scope>
    <source>
        <strain evidence="2">HKST-UBA10</strain>
    </source>
</reference>
<name>A0A955L475_9BACT</name>
<comment type="caution">
    <text evidence="2">The sequence shown here is derived from an EMBL/GenBank/DDBJ whole genome shotgun (WGS) entry which is preliminary data.</text>
</comment>
<dbReference type="Proteomes" id="UP000782843">
    <property type="component" value="Unassembled WGS sequence"/>
</dbReference>
<accession>A0A955L475</accession>
<evidence type="ECO:0000313" key="3">
    <source>
        <dbReference type="Proteomes" id="UP000782843"/>
    </source>
</evidence>
<gene>
    <name evidence="2" type="ORF">KC660_04910</name>
</gene>
<feature type="transmembrane region" description="Helical" evidence="1">
    <location>
        <begin position="177"/>
        <end position="196"/>
    </location>
</feature>
<proteinExistence type="predicted"/>
<keyword evidence="1" id="KW-0812">Transmembrane</keyword>